<dbReference type="PANTHER" id="PTHR44154">
    <property type="entry name" value="QUINONE OXIDOREDUCTASE"/>
    <property type="match status" value="1"/>
</dbReference>
<name>A0A9R1UJP4_LACSA</name>
<evidence type="ECO:0000256" key="1">
    <source>
        <dbReference type="ARBA" id="ARBA00022857"/>
    </source>
</evidence>
<keyword evidence="1" id="KW-0521">NADP</keyword>
<evidence type="ECO:0000313" key="2">
    <source>
        <dbReference type="EMBL" id="KAJ0188551.1"/>
    </source>
</evidence>
<comment type="caution">
    <text evidence="2">The sequence shown here is derived from an EMBL/GenBank/DDBJ whole genome shotgun (WGS) entry which is preliminary data.</text>
</comment>
<dbReference type="Proteomes" id="UP000235145">
    <property type="component" value="Unassembled WGS sequence"/>
</dbReference>
<organism evidence="2 3">
    <name type="scientific">Lactuca sativa</name>
    <name type="common">Garden lettuce</name>
    <dbReference type="NCBI Taxonomy" id="4236"/>
    <lineage>
        <taxon>Eukaryota</taxon>
        <taxon>Viridiplantae</taxon>
        <taxon>Streptophyta</taxon>
        <taxon>Embryophyta</taxon>
        <taxon>Tracheophyta</taxon>
        <taxon>Spermatophyta</taxon>
        <taxon>Magnoliopsida</taxon>
        <taxon>eudicotyledons</taxon>
        <taxon>Gunneridae</taxon>
        <taxon>Pentapetalae</taxon>
        <taxon>asterids</taxon>
        <taxon>campanulids</taxon>
        <taxon>Asterales</taxon>
        <taxon>Asteraceae</taxon>
        <taxon>Cichorioideae</taxon>
        <taxon>Cichorieae</taxon>
        <taxon>Lactucinae</taxon>
        <taxon>Lactuca</taxon>
    </lineage>
</organism>
<evidence type="ECO:0000313" key="3">
    <source>
        <dbReference type="Proteomes" id="UP000235145"/>
    </source>
</evidence>
<proteinExistence type="predicted"/>
<dbReference type="PANTHER" id="PTHR44154:SF1">
    <property type="entry name" value="QUINONE OXIDOREDUCTASE"/>
    <property type="match status" value="1"/>
</dbReference>
<protein>
    <submittedName>
        <fullName evidence="2">Uncharacterized protein</fullName>
    </submittedName>
</protein>
<dbReference type="InterPro" id="IPR051603">
    <property type="entry name" value="Zinc-ADH_QOR/CCCR"/>
</dbReference>
<sequence length="156" mass="17907">MEEDGQARRGDAATYFGDRFHLPEKRVNGDRSFTRKWEQTKRTTKVEKRKIVHIGFGRGQNKRWITLEDGSNSDVLHRFSSRLQATLTMVKGIRVYEHGGPEVMKWEDVDIGEPKSGEIKVKNKAIGVNYLDVYMRRGLIPSLCPPLTFTPGINLF</sequence>
<dbReference type="InterPro" id="IPR011032">
    <property type="entry name" value="GroES-like_sf"/>
</dbReference>
<dbReference type="SUPFAM" id="SSF50129">
    <property type="entry name" value="GroES-like"/>
    <property type="match status" value="1"/>
</dbReference>
<dbReference type="Gene3D" id="3.90.180.10">
    <property type="entry name" value="Medium-chain alcohol dehydrogenases, catalytic domain"/>
    <property type="match status" value="1"/>
</dbReference>
<gene>
    <name evidence="2" type="ORF">LSAT_V11C900477760</name>
</gene>
<reference evidence="2 3" key="1">
    <citation type="journal article" date="2017" name="Nat. Commun.">
        <title>Genome assembly with in vitro proximity ligation data and whole-genome triplication in lettuce.</title>
        <authorList>
            <person name="Reyes-Chin-Wo S."/>
            <person name="Wang Z."/>
            <person name="Yang X."/>
            <person name="Kozik A."/>
            <person name="Arikit S."/>
            <person name="Song C."/>
            <person name="Xia L."/>
            <person name="Froenicke L."/>
            <person name="Lavelle D.O."/>
            <person name="Truco M.J."/>
            <person name="Xia R."/>
            <person name="Zhu S."/>
            <person name="Xu C."/>
            <person name="Xu H."/>
            <person name="Xu X."/>
            <person name="Cox K."/>
            <person name="Korf I."/>
            <person name="Meyers B.C."/>
            <person name="Michelmore R.W."/>
        </authorList>
    </citation>
    <scope>NUCLEOTIDE SEQUENCE [LARGE SCALE GENOMIC DNA]</scope>
    <source>
        <strain evidence="3">cv. Salinas</strain>
        <tissue evidence="2">Seedlings</tissue>
    </source>
</reference>
<dbReference type="EMBL" id="NBSK02000009">
    <property type="protein sequence ID" value="KAJ0188551.1"/>
    <property type="molecule type" value="Genomic_DNA"/>
</dbReference>
<accession>A0A9R1UJP4</accession>
<dbReference type="AlphaFoldDB" id="A0A9R1UJP4"/>
<keyword evidence="3" id="KW-1185">Reference proteome</keyword>